<sequence length="155" mass="18059">MCRYSYQTYKSHFACFDCRKTFKKKAMVDWAEQKGLSRTYHQLFVNRGQQLEKVEARLGITWSEFRQQYYDDVSTCPQCGKAMAAMGLDFRAPKKQDVIAWEVVRDLNDRGFSFAGSGCSVGYTPPRRLRQVDAFFARHQRLSKGRKLLDKFAAK</sequence>
<accession>A0A518ANE7</accession>
<dbReference type="OrthoDB" id="69438at2"/>
<dbReference type="AlphaFoldDB" id="A0A518ANE7"/>
<dbReference type="EMBL" id="CP036278">
    <property type="protein sequence ID" value="QDU56248.1"/>
    <property type="molecule type" value="Genomic_DNA"/>
</dbReference>
<keyword evidence="2" id="KW-1185">Reference proteome</keyword>
<evidence type="ECO:0000313" key="2">
    <source>
        <dbReference type="Proteomes" id="UP000315750"/>
    </source>
</evidence>
<dbReference type="KEGG" id="amuc:Pan181_24560"/>
<gene>
    <name evidence="1" type="ORF">Pan181_24560</name>
</gene>
<reference evidence="1 2" key="1">
    <citation type="submission" date="2019-02" db="EMBL/GenBank/DDBJ databases">
        <title>Deep-cultivation of Planctomycetes and their phenomic and genomic characterization uncovers novel biology.</title>
        <authorList>
            <person name="Wiegand S."/>
            <person name="Jogler M."/>
            <person name="Boedeker C."/>
            <person name="Pinto D."/>
            <person name="Vollmers J."/>
            <person name="Rivas-Marin E."/>
            <person name="Kohn T."/>
            <person name="Peeters S.H."/>
            <person name="Heuer A."/>
            <person name="Rast P."/>
            <person name="Oberbeckmann S."/>
            <person name="Bunk B."/>
            <person name="Jeske O."/>
            <person name="Meyerdierks A."/>
            <person name="Storesund J.E."/>
            <person name="Kallscheuer N."/>
            <person name="Luecker S."/>
            <person name="Lage O.M."/>
            <person name="Pohl T."/>
            <person name="Merkel B.J."/>
            <person name="Hornburger P."/>
            <person name="Mueller R.-W."/>
            <person name="Bruemmer F."/>
            <person name="Labrenz M."/>
            <person name="Spormann A.M."/>
            <person name="Op den Camp H."/>
            <person name="Overmann J."/>
            <person name="Amann R."/>
            <person name="Jetten M.S.M."/>
            <person name="Mascher T."/>
            <person name="Medema M.H."/>
            <person name="Devos D.P."/>
            <person name="Kaster A.-K."/>
            <person name="Ovreas L."/>
            <person name="Rohde M."/>
            <person name="Galperin M.Y."/>
            <person name="Jogler C."/>
        </authorList>
    </citation>
    <scope>NUCLEOTIDE SEQUENCE [LARGE SCALE GENOMIC DNA]</scope>
    <source>
        <strain evidence="1 2">Pan181</strain>
    </source>
</reference>
<proteinExistence type="predicted"/>
<protein>
    <submittedName>
        <fullName evidence="1">Uncharacterized protein</fullName>
    </submittedName>
</protein>
<name>A0A518ANE7_9BACT</name>
<dbReference type="RefSeq" id="WP_145247016.1">
    <property type="nucleotide sequence ID" value="NZ_CP036278.1"/>
</dbReference>
<evidence type="ECO:0000313" key="1">
    <source>
        <dbReference type="EMBL" id="QDU56248.1"/>
    </source>
</evidence>
<organism evidence="1 2">
    <name type="scientific">Aeoliella mucimassa</name>
    <dbReference type="NCBI Taxonomy" id="2527972"/>
    <lineage>
        <taxon>Bacteria</taxon>
        <taxon>Pseudomonadati</taxon>
        <taxon>Planctomycetota</taxon>
        <taxon>Planctomycetia</taxon>
        <taxon>Pirellulales</taxon>
        <taxon>Lacipirellulaceae</taxon>
        <taxon>Aeoliella</taxon>
    </lineage>
</organism>
<dbReference type="Proteomes" id="UP000315750">
    <property type="component" value="Chromosome"/>
</dbReference>